<keyword evidence="10" id="KW-1185">Reference proteome</keyword>
<dbReference type="GO" id="GO:0005381">
    <property type="term" value="F:iron ion transmembrane transporter activity"/>
    <property type="evidence" value="ECO:0000318"/>
    <property type="project" value="GO_Central"/>
</dbReference>
<dbReference type="PANTHER" id="PTHR31851">
    <property type="entry name" value="FE(2+)/MN(2+) TRANSPORTER PCL1"/>
    <property type="match status" value="1"/>
</dbReference>
<evidence type="ECO:0000256" key="4">
    <source>
        <dbReference type="ARBA" id="ARBA00022554"/>
    </source>
</evidence>
<accession>A0A9R0JNM7</accession>
<dbReference type="InterPro" id="IPR008217">
    <property type="entry name" value="Ccc1_fam"/>
</dbReference>
<evidence type="ECO:0000256" key="7">
    <source>
        <dbReference type="ARBA" id="ARBA00023136"/>
    </source>
</evidence>
<name>A0A9R0JNM7_SPIOL</name>
<comment type="subcellular location">
    <subcellularLocation>
        <location evidence="1 9">Vacuole membrane</location>
        <topology evidence="1 9">Multi-pass membrane protein</topology>
    </subcellularLocation>
</comment>
<evidence type="ECO:0000256" key="6">
    <source>
        <dbReference type="ARBA" id="ARBA00022989"/>
    </source>
</evidence>
<evidence type="ECO:0000256" key="9">
    <source>
        <dbReference type="RuleBase" id="RU369115"/>
    </source>
</evidence>
<feature type="transmembrane region" description="Helical" evidence="9">
    <location>
        <begin position="136"/>
        <end position="158"/>
    </location>
</feature>
<protein>
    <recommendedName>
        <fullName evidence="9">Vacuolar iron transporter</fullName>
    </recommendedName>
</protein>
<keyword evidence="9" id="KW-0406">Ion transport</keyword>
<evidence type="ECO:0000256" key="1">
    <source>
        <dbReference type="ARBA" id="ARBA00004128"/>
    </source>
</evidence>
<dbReference type="Pfam" id="PF01988">
    <property type="entry name" value="VIT1"/>
    <property type="match status" value="2"/>
</dbReference>
<reference evidence="10" key="1">
    <citation type="journal article" date="2021" name="Nat. Commun.">
        <title>Genomic analyses provide insights into spinach domestication and the genetic basis of agronomic traits.</title>
        <authorList>
            <person name="Cai X."/>
            <person name="Sun X."/>
            <person name="Xu C."/>
            <person name="Sun H."/>
            <person name="Wang X."/>
            <person name="Ge C."/>
            <person name="Zhang Z."/>
            <person name="Wang Q."/>
            <person name="Fei Z."/>
            <person name="Jiao C."/>
            <person name="Wang Q."/>
        </authorList>
    </citation>
    <scope>NUCLEOTIDE SEQUENCE [LARGE SCALE GENOMIC DNA]</scope>
    <source>
        <strain evidence="10">cv. Varoflay</strain>
    </source>
</reference>
<proteinExistence type="inferred from homology"/>
<evidence type="ECO:0000313" key="10">
    <source>
        <dbReference type="Proteomes" id="UP000813463"/>
    </source>
</evidence>
<keyword evidence="5 9" id="KW-0812">Transmembrane</keyword>
<reference evidence="11" key="2">
    <citation type="submission" date="2025-08" db="UniProtKB">
        <authorList>
            <consortium name="RefSeq"/>
        </authorList>
    </citation>
    <scope>IDENTIFICATION</scope>
    <source>
        <tissue evidence="11">Leaf</tissue>
    </source>
</reference>
<comment type="similarity">
    <text evidence="2 9">Belongs to the CCC1 family.</text>
</comment>
<dbReference type="GO" id="GO:0140315">
    <property type="term" value="F:iron ion sequestering activity"/>
    <property type="evidence" value="ECO:0007669"/>
    <property type="project" value="UniProtKB-UniRule"/>
</dbReference>
<dbReference type="GO" id="GO:0030026">
    <property type="term" value="P:intracellular manganese ion homeostasis"/>
    <property type="evidence" value="ECO:0000318"/>
    <property type="project" value="GO_Central"/>
</dbReference>
<feature type="transmembrane region" description="Helical" evidence="9">
    <location>
        <begin position="46"/>
        <end position="68"/>
    </location>
</feature>
<evidence type="ECO:0000256" key="5">
    <source>
        <dbReference type="ARBA" id="ARBA00022692"/>
    </source>
</evidence>
<keyword evidence="6 9" id="KW-1133">Transmembrane helix</keyword>
<keyword evidence="3" id="KW-0410">Iron transport</keyword>
<evidence type="ECO:0000256" key="8">
    <source>
        <dbReference type="ARBA" id="ARBA00044464"/>
    </source>
</evidence>
<dbReference type="AlphaFoldDB" id="A0A9R0JNM7"/>
<comment type="function">
    <text evidence="9">Vacuolar Fe(2+) uptake transporter.</text>
</comment>
<evidence type="ECO:0000256" key="3">
    <source>
        <dbReference type="ARBA" id="ARBA00022496"/>
    </source>
</evidence>
<comment type="catalytic activity">
    <reaction evidence="8">
        <text>Fe(2+)(in) = Fe(2+)(out)</text>
        <dbReference type="Rhea" id="RHEA:28486"/>
        <dbReference type="ChEBI" id="CHEBI:29033"/>
    </reaction>
    <physiologicalReaction direction="left-to-right" evidence="8">
        <dbReference type="Rhea" id="RHEA:28487"/>
    </physiologicalReaction>
</comment>
<dbReference type="RefSeq" id="XP_021841421.2">
    <property type="nucleotide sequence ID" value="XM_021985729.2"/>
</dbReference>
<keyword evidence="3" id="KW-0408">Iron</keyword>
<dbReference type="Proteomes" id="UP000813463">
    <property type="component" value="Chromosome 2"/>
</dbReference>
<feature type="transmembrane region" description="Helical" evidence="9">
    <location>
        <begin position="80"/>
        <end position="100"/>
    </location>
</feature>
<dbReference type="GO" id="GO:0005774">
    <property type="term" value="C:vacuolar membrane"/>
    <property type="evidence" value="ECO:0007669"/>
    <property type="project" value="UniProtKB-SubCell"/>
</dbReference>
<keyword evidence="9" id="KW-0813">Transport</keyword>
<dbReference type="GeneID" id="110781303"/>
<evidence type="ECO:0000256" key="2">
    <source>
        <dbReference type="ARBA" id="ARBA00007049"/>
    </source>
</evidence>
<organism evidence="10 11">
    <name type="scientific">Spinacia oleracea</name>
    <name type="common">Spinach</name>
    <dbReference type="NCBI Taxonomy" id="3562"/>
    <lineage>
        <taxon>Eukaryota</taxon>
        <taxon>Viridiplantae</taxon>
        <taxon>Streptophyta</taxon>
        <taxon>Embryophyta</taxon>
        <taxon>Tracheophyta</taxon>
        <taxon>Spermatophyta</taxon>
        <taxon>Magnoliopsida</taxon>
        <taxon>eudicotyledons</taxon>
        <taxon>Gunneridae</taxon>
        <taxon>Pentapetalae</taxon>
        <taxon>Caryophyllales</taxon>
        <taxon>Chenopodiaceae</taxon>
        <taxon>Chenopodioideae</taxon>
        <taxon>Anserineae</taxon>
        <taxon>Spinacia</taxon>
    </lineage>
</organism>
<feature type="transmembrane region" description="Helical" evidence="9">
    <location>
        <begin position="198"/>
        <end position="218"/>
    </location>
</feature>
<dbReference type="GO" id="GO:0016020">
    <property type="term" value="C:membrane"/>
    <property type="evidence" value="ECO:0000318"/>
    <property type="project" value="GO_Central"/>
</dbReference>
<keyword evidence="4 9" id="KW-0926">Vacuole</keyword>
<sequence length="221" mass="22715">MACDLSSNNNKPSFNQVTPSVSTSVVDIELEPEGTNYSKRGQWLRAAVLGANDGLLSVASLMIGVGAVRPDPGTMALTGLAGLFGGACSMALGELVSVWAQRDAELAQLLRDYEAHPSPARALEDRKRALPSPMCAALASAAAFAGGGGVPLLAAAFIKPYNARLAAVLVTVTVALFAFGWIGAILGKAPPFRSSVRVLVGGWVAMGVTFGLTKLVGFTGI</sequence>
<dbReference type="KEGG" id="soe:110781303"/>
<dbReference type="GO" id="GO:0005384">
    <property type="term" value="F:manganese ion transmembrane transporter activity"/>
    <property type="evidence" value="ECO:0000318"/>
    <property type="project" value="GO_Central"/>
</dbReference>
<keyword evidence="7 9" id="KW-0472">Membrane</keyword>
<feature type="transmembrane region" description="Helical" evidence="9">
    <location>
        <begin position="164"/>
        <end position="186"/>
    </location>
</feature>
<evidence type="ECO:0000313" key="11">
    <source>
        <dbReference type="RefSeq" id="XP_021841421.2"/>
    </source>
</evidence>
<gene>
    <name evidence="11" type="primary">LOC110781303</name>
</gene>